<keyword evidence="3" id="KW-1185">Reference proteome</keyword>
<sequence length="217" mass="21812">MTAMNGSGVTTTGQGAVTATPDVAVVELGAEASAPGVQDALDRANAGLAAARDALVAHGVAPSDLRTSQTSTWTEQREDGPRTTARLTLRATLRDVGASGEVVRAALDAAGPAGRLDSTSLAVGDPAPLAAAAREAAFADARARAEQYARLAGRSLGPVVEIREDDGAPGPVARVLAAKATSDALVVEPGSQEVRATVTVRWELADPADRGTASPTA</sequence>
<dbReference type="Pfam" id="PF04402">
    <property type="entry name" value="SIMPL"/>
    <property type="match status" value="1"/>
</dbReference>
<evidence type="ECO:0000313" key="3">
    <source>
        <dbReference type="Proteomes" id="UP000319068"/>
    </source>
</evidence>
<protein>
    <submittedName>
        <fullName evidence="2">DUF541 domain-containing protein</fullName>
    </submittedName>
</protein>
<evidence type="ECO:0000256" key="1">
    <source>
        <dbReference type="SAM" id="MobiDB-lite"/>
    </source>
</evidence>
<organism evidence="2 3">
    <name type="scientific">Cellulosimicrobium cellulans</name>
    <name type="common">Arthrobacter luteus</name>
    <dbReference type="NCBI Taxonomy" id="1710"/>
    <lineage>
        <taxon>Bacteria</taxon>
        <taxon>Bacillati</taxon>
        <taxon>Actinomycetota</taxon>
        <taxon>Actinomycetes</taxon>
        <taxon>Micrococcales</taxon>
        <taxon>Promicromonosporaceae</taxon>
        <taxon>Cellulosimicrobium</taxon>
    </lineage>
</organism>
<feature type="compositionally biased region" description="Polar residues" evidence="1">
    <location>
        <begin position="65"/>
        <end position="74"/>
    </location>
</feature>
<dbReference type="Proteomes" id="UP000319068">
    <property type="component" value="Chromosome"/>
</dbReference>
<gene>
    <name evidence="2" type="ORF">FOG94_16800</name>
</gene>
<dbReference type="Gene3D" id="3.30.110.170">
    <property type="entry name" value="Protein of unknown function (DUF541), domain 1"/>
    <property type="match status" value="1"/>
</dbReference>
<evidence type="ECO:0000313" key="2">
    <source>
        <dbReference type="EMBL" id="QDP76542.1"/>
    </source>
</evidence>
<dbReference type="Gene3D" id="3.30.70.2970">
    <property type="entry name" value="Protein of unknown function (DUF541), domain 2"/>
    <property type="match status" value="1"/>
</dbReference>
<dbReference type="PANTHER" id="PTHR34387">
    <property type="entry name" value="SLR1258 PROTEIN"/>
    <property type="match status" value="1"/>
</dbReference>
<feature type="region of interest" description="Disordered" evidence="1">
    <location>
        <begin position="62"/>
        <end position="82"/>
    </location>
</feature>
<dbReference type="EMBL" id="CP041694">
    <property type="protein sequence ID" value="QDP76542.1"/>
    <property type="molecule type" value="Genomic_DNA"/>
</dbReference>
<dbReference type="InterPro" id="IPR052022">
    <property type="entry name" value="26kDa_periplasmic_antigen"/>
</dbReference>
<dbReference type="InterPro" id="IPR007497">
    <property type="entry name" value="SIMPL/DUF541"/>
</dbReference>
<name>A0ABX5XE87_CELCE</name>
<proteinExistence type="predicted"/>
<accession>A0ABX5XE87</accession>
<reference evidence="2 3" key="1">
    <citation type="submission" date="2019-07" db="EMBL/GenBank/DDBJ databases">
        <title>Complete Genome Sequence and Methylome Analysis of Arthrobacter luteus NEB113.</title>
        <authorList>
            <person name="Fomenkov A."/>
            <person name="Anton B.P."/>
            <person name="Vincze T."/>
            <person name="Roberts R.J."/>
        </authorList>
    </citation>
    <scope>NUCLEOTIDE SEQUENCE [LARGE SCALE GENOMIC DNA]</scope>
    <source>
        <strain evidence="2 3">NEB113</strain>
    </source>
</reference>
<dbReference type="PANTHER" id="PTHR34387:SF1">
    <property type="entry name" value="PERIPLASMIC IMMUNOGENIC PROTEIN"/>
    <property type="match status" value="1"/>
</dbReference>